<keyword evidence="3" id="KW-0863">Zinc-finger</keyword>
<dbReference type="SUPFAM" id="SSF53098">
    <property type="entry name" value="Ribonuclease H-like"/>
    <property type="match status" value="1"/>
</dbReference>
<evidence type="ECO:0000256" key="1">
    <source>
        <dbReference type="ARBA" id="ARBA00004123"/>
    </source>
</evidence>
<evidence type="ECO:0000313" key="7">
    <source>
        <dbReference type="Proteomes" id="UP000504635"/>
    </source>
</evidence>
<sequence length="679" mass="77085">MNSRAGMKVEVDDTPKTSIEMNSNDEEDDQMKSNVPTEVLFKKEIMESDCYTTSEEMNSFEDSKKTKAVSRGLPKTITGRRRHTYYFQLDFTPTKASSGKVTATCNVCSKTIKNTSIDRLRVHRNVCSNGVKKNNNSINLNGTDENELWKSFSDSTNNIEFYKADSEDETSSLVVEVDPLSSFKNLADAPSTSSRKMPPIKIKEKPAKRHKNNLYKKSDPLINKNISQDKSKLDISLAKFFYGCNIPFDVVENSYFKNFVKSLCPSYYPPTKAALSSILLDKVKKEIQTSNKEYIGNSSTLSIDSWSDDSKKIKNVVTMLHSIGTENIFLKCQEFPALEVADEVLADICKKSISDAKSQYKCEIYAIVSDNAANIRKYLPDLWHIPCSSHVAHLLVKDIINTEVLDQVNCILKEFQSLDLLNLISDNEDSKLQLLAENRWRGHINACKSFLSNLPLMKQIASDGSIIPEHITLSLSTNDFLEDVQITFDLLKFIVEFINKFENEEFSIAEASEEWLNLETKIRYLRGYNIEMQTAIRKRVNMVVTVYGSAANLFHPAYRGRLLNKKQLKQVQDFVIESLDTEGLNAYSEFHENTGIFQNLMKKNITKPTTFWGLVDLKHPSLTALAVKLLKIPASSTGYFTSSCIDSSLRDGLAPEKCEKLKFVYHTLKRLDNIKSDQY</sequence>
<name>A0A6J2Y6Q4_SITOR</name>
<dbReference type="InterPro" id="IPR012337">
    <property type="entry name" value="RNaseH-like_sf"/>
</dbReference>
<protein>
    <submittedName>
        <fullName evidence="8 9">Uncharacterized protein LOC115884939 isoform X1</fullName>
    </submittedName>
</protein>
<gene>
    <name evidence="8 9" type="primary">LOC115884939</name>
</gene>
<evidence type="ECO:0000256" key="4">
    <source>
        <dbReference type="ARBA" id="ARBA00022833"/>
    </source>
</evidence>
<dbReference type="Proteomes" id="UP000504635">
    <property type="component" value="Unplaced"/>
</dbReference>
<keyword evidence="7" id="KW-1185">Reference proteome</keyword>
<dbReference type="OrthoDB" id="8061146at2759"/>
<organism evidence="7 8">
    <name type="scientific">Sitophilus oryzae</name>
    <name type="common">Rice weevil</name>
    <name type="synonym">Curculio oryzae</name>
    <dbReference type="NCBI Taxonomy" id="7048"/>
    <lineage>
        <taxon>Eukaryota</taxon>
        <taxon>Metazoa</taxon>
        <taxon>Ecdysozoa</taxon>
        <taxon>Arthropoda</taxon>
        <taxon>Hexapoda</taxon>
        <taxon>Insecta</taxon>
        <taxon>Pterygota</taxon>
        <taxon>Neoptera</taxon>
        <taxon>Endopterygota</taxon>
        <taxon>Coleoptera</taxon>
        <taxon>Polyphaga</taxon>
        <taxon>Cucujiformia</taxon>
        <taxon>Curculionidae</taxon>
        <taxon>Dryophthorinae</taxon>
        <taxon>Sitophilus</taxon>
    </lineage>
</organism>
<dbReference type="RefSeq" id="XP_030759529.1">
    <property type="nucleotide sequence ID" value="XM_030903669.1"/>
</dbReference>
<evidence type="ECO:0000256" key="2">
    <source>
        <dbReference type="ARBA" id="ARBA00022723"/>
    </source>
</evidence>
<keyword evidence="4" id="KW-0862">Zinc</keyword>
<dbReference type="PANTHER" id="PTHR46481">
    <property type="entry name" value="ZINC FINGER BED DOMAIN-CONTAINING PROTEIN 4"/>
    <property type="match status" value="1"/>
</dbReference>
<dbReference type="KEGG" id="soy:115884939"/>
<dbReference type="GO" id="GO:0008270">
    <property type="term" value="F:zinc ion binding"/>
    <property type="evidence" value="ECO:0007669"/>
    <property type="project" value="UniProtKB-KW"/>
</dbReference>
<evidence type="ECO:0000256" key="5">
    <source>
        <dbReference type="ARBA" id="ARBA00023242"/>
    </source>
</evidence>
<dbReference type="AlphaFoldDB" id="A0A6J2Y6Q4"/>
<keyword evidence="5" id="KW-0539">Nucleus</keyword>
<evidence type="ECO:0000256" key="6">
    <source>
        <dbReference type="SAM" id="MobiDB-lite"/>
    </source>
</evidence>
<proteinExistence type="predicted"/>
<keyword evidence="2" id="KW-0479">Metal-binding</keyword>
<dbReference type="PANTHER" id="PTHR46481:SF10">
    <property type="entry name" value="ZINC FINGER BED DOMAIN-CONTAINING PROTEIN 39"/>
    <property type="match status" value="1"/>
</dbReference>
<accession>A0A6J2Y6Q4</accession>
<dbReference type="GeneID" id="115884939"/>
<evidence type="ECO:0000313" key="8">
    <source>
        <dbReference type="RefSeq" id="XP_030759523.1"/>
    </source>
</evidence>
<dbReference type="InterPro" id="IPR052035">
    <property type="entry name" value="ZnF_BED_domain_contain"/>
</dbReference>
<evidence type="ECO:0000256" key="3">
    <source>
        <dbReference type="ARBA" id="ARBA00022771"/>
    </source>
</evidence>
<feature type="region of interest" description="Disordered" evidence="6">
    <location>
        <begin position="1"/>
        <end position="32"/>
    </location>
</feature>
<evidence type="ECO:0000313" key="9">
    <source>
        <dbReference type="RefSeq" id="XP_030759529.1"/>
    </source>
</evidence>
<comment type="subcellular location">
    <subcellularLocation>
        <location evidence="1">Nucleus</location>
    </subcellularLocation>
</comment>
<reference evidence="8 9" key="1">
    <citation type="submission" date="2025-04" db="UniProtKB">
        <authorList>
            <consortium name="RefSeq"/>
        </authorList>
    </citation>
    <scope>IDENTIFICATION</scope>
    <source>
        <tissue evidence="8 9">Gonads</tissue>
    </source>
</reference>
<dbReference type="RefSeq" id="XP_030759523.1">
    <property type="nucleotide sequence ID" value="XM_030903663.1"/>
</dbReference>
<dbReference type="GO" id="GO:0005634">
    <property type="term" value="C:nucleus"/>
    <property type="evidence" value="ECO:0007669"/>
    <property type="project" value="UniProtKB-SubCell"/>
</dbReference>